<evidence type="ECO:0000313" key="1">
    <source>
        <dbReference type="EMBL" id="MBB5931446.1"/>
    </source>
</evidence>
<accession>A0A7W9Q154</accession>
<dbReference type="AlphaFoldDB" id="A0A7W9Q154"/>
<dbReference type="RefSeq" id="WP_184972841.1">
    <property type="nucleotide sequence ID" value="NZ_BAAAWF010000024.1"/>
</dbReference>
<protein>
    <submittedName>
        <fullName evidence="1">Uncharacterized protein</fullName>
    </submittedName>
</protein>
<gene>
    <name evidence="1" type="ORF">FHS34_006955</name>
</gene>
<dbReference type="EMBL" id="JACHJK010000016">
    <property type="protein sequence ID" value="MBB5931446.1"/>
    <property type="molecule type" value="Genomic_DNA"/>
</dbReference>
<comment type="caution">
    <text evidence="1">The sequence shown here is derived from an EMBL/GenBank/DDBJ whole genome shotgun (WGS) entry which is preliminary data.</text>
</comment>
<keyword evidence="2" id="KW-1185">Reference proteome</keyword>
<reference evidence="1 2" key="1">
    <citation type="submission" date="2020-08" db="EMBL/GenBank/DDBJ databases">
        <title>Genomic Encyclopedia of Type Strains, Phase III (KMG-III): the genomes of soil and plant-associated and newly described type strains.</title>
        <authorList>
            <person name="Whitman W."/>
        </authorList>
    </citation>
    <scope>NUCLEOTIDE SEQUENCE [LARGE SCALE GENOMIC DNA]</scope>
    <source>
        <strain evidence="1 2">CECT 3313</strain>
    </source>
</reference>
<evidence type="ECO:0000313" key="2">
    <source>
        <dbReference type="Proteomes" id="UP000585836"/>
    </source>
</evidence>
<sequence length="197" mass="21362">MPKYAQTDEEADKALREYCDSIGFDAEWITPEDWATTIRIARDKGKGLTVAYGTIDEDRSAMVKAGARTARQGVVDNDPSGLIAAIETHYSLKDSLVLTILKQCRGAYVAGERVDLGLGGKPMHSTAYAELREEWKAAGKLGAGGVYTNFHSFEPQDKAAEGKGNVGGTLAKRKVQGNLLVKINGVKFNMHIDISDK</sequence>
<organism evidence="1 2">
    <name type="scientific">Streptomyces echinatus</name>
    <dbReference type="NCBI Taxonomy" id="67293"/>
    <lineage>
        <taxon>Bacteria</taxon>
        <taxon>Bacillati</taxon>
        <taxon>Actinomycetota</taxon>
        <taxon>Actinomycetes</taxon>
        <taxon>Kitasatosporales</taxon>
        <taxon>Streptomycetaceae</taxon>
        <taxon>Streptomyces</taxon>
    </lineage>
</organism>
<dbReference type="Proteomes" id="UP000585836">
    <property type="component" value="Unassembled WGS sequence"/>
</dbReference>
<proteinExistence type="predicted"/>
<name>A0A7W9Q154_9ACTN</name>